<comment type="caution">
    <text evidence="3">The sequence shown here is derived from an EMBL/GenBank/DDBJ whole genome shotgun (WGS) entry which is preliminary data.</text>
</comment>
<protein>
    <submittedName>
        <fullName evidence="3">Uncharacterized protein</fullName>
    </submittedName>
</protein>
<name>A0A495DCZ5_9PROT</name>
<dbReference type="AlphaFoldDB" id="A0A495DCZ5"/>
<feature type="region of interest" description="Disordered" evidence="1">
    <location>
        <begin position="69"/>
        <end position="92"/>
    </location>
</feature>
<evidence type="ECO:0000313" key="3">
    <source>
        <dbReference type="EMBL" id="RKR00198.1"/>
    </source>
</evidence>
<reference evidence="3 4" key="1">
    <citation type="submission" date="2018-10" db="EMBL/GenBank/DDBJ databases">
        <title>Genomic Encyclopedia of Type Strains, Phase IV (KMG-IV): sequencing the most valuable type-strain genomes for metagenomic binning, comparative biology and taxonomic classification.</title>
        <authorList>
            <person name="Goeker M."/>
        </authorList>
    </citation>
    <scope>NUCLEOTIDE SEQUENCE [LARGE SCALE GENOMIC DNA]</scope>
    <source>
        <strain evidence="3 4">DSM 4734</strain>
    </source>
</reference>
<organism evidence="3 4">
    <name type="scientific">Maricaulis maris</name>
    <dbReference type="NCBI Taxonomy" id="74318"/>
    <lineage>
        <taxon>Bacteria</taxon>
        <taxon>Pseudomonadati</taxon>
        <taxon>Pseudomonadota</taxon>
        <taxon>Alphaproteobacteria</taxon>
        <taxon>Maricaulales</taxon>
        <taxon>Maricaulaceae</taxon>
        <taxon>Maricaulis</taxon>
    </lineage>
</organism>
<keyword evidence="2" id="KW-0812">Transmembrane</keyword>
<gene>
    <name evidence="3" type="ORF">C7435_1399</name>
</gene>
<proteinExistence type="predicted"/>
<feature type="transmembrane region" description="Helical" evidence="2">
    <location>
        <begin position="12"/>
        <end position="32"/>
    </location>
</feature>
<dbReference type="Proteomes" id="UP000273675">
    <property type="component" value="Unassembled WGS sequence"/>
</dbReference>
<evidence type="ECO:0000313" key="4">
    <source>
        <dbReference type="Proteomes" id="UP000273675"/>
    </source>
</evidence>
<evidence type="ECO:0000256" key="2">
    <source>
        <dbReference type="SAM" id="Phobius"/>
    </source>
</evidence>
<evidence type="ECO:0000256" key="1">
    <source>
        <dbReference type="SAM" id="MobiDB-lite"/>
    </source>
</evidence>
<sequence length="285" mass="31720">MTWSELPQAVGISVIVLCCVVSLAAAVWGVWWQPKWEKGWRPEWLQACLSVRVAFYDARKRRFVPTSGETAAVAPTTPPKTKSKAKQTGSSTKTASVGLDVISQSKSDALRAIARGGQSGDDPTFNQHVRPVGATLGVFPTAHGYDFELRVKIENRSRLKMNVKIRDPKWEVCGQSPQAKSERYSSSDCDGKPNSQCTFRTGKLQIYEPPNDFAASISLKIYFGGEGRVFFDKMIDAKYVFTVTGFREFVAGKKLPMNSPIPFEGVEVEREYLTYFNAENVRQDG</sequence>
<dbReference type="EMBL" id="RBIM01000003">
    <property type="protein sequence ID" value="RKR00198.1"/>
    <property type="molecule type" value="Genomic_DNA"/>
</dbReference>
<keyword evidence="2" id="KW-0472">Membrane</keyword>
<accession>A0A495DCZ5</accession>
<keyword evidence="2" id="KW-1133">Transmembrane helix</keyword>